<dbReference type="EMBL" id="BT126240">
    <property type="protein sequence ID" value="AEB33526.1"/>
    <property type="molecule type" value="mRNA"/>
</dbReference>
<sequence>ICQHCPKLFRDLFRVYIKICGISMSEQPTQHKSDDRFTILQTLSDVVDSGLSKEALKICIELVDNGVCGGALAHVIRTIREEIQDDEDKESDDSGESAASTDSTL</sequence>
<dbReference type="GO" id="GO:0000931">
    <property type="term" value="C:gamma-tubulin ring complex"/>
    <property type="evidence" value="ECO:0007669"/>
    <property type="project" value="InterPro"/>
</dbReference>
<reference evidence="6" key="1">
    <citation type="submission" date="2011-04" db="EMBL/GenBank/DDBJ databases">
        <authorList>
            <person name="Carlson J."/>
            <person name="Booth B."/>
            <person name="Frise E."/>
            <person name="Sandler J."/>
            <person name="Wan K."/>
            <person name="Yu C."/>
            <person name="Celniker S."/>
        </authorList>
    </citation>
    <scope>NUCLEOTIDE SEQUENCE</scope>
</reference>
<feature type="compositionally biased region" description="Low complexity" evidence="5">
    <location>
        <begin position="96"/>
        <end position="105"/>
    </location>
</feature>
<comment type="subcellular location">
    <subcellularLocation>
        <location evidence="1">Cytoplasm</location>
        <location evidence="1">Cytoskeleton</location>
        <location evidence="1">Microtubule organizing center</location>
    </subcellularLocation>
</comment>
<name>F3YD79_DROME</name>
<keyword evidence="4" id="KW-0206">Cytoskeleton</keyword>
<gene>
    <name evidence="6" type="primary">CG42787-RA</name>
</gene>
<dbReference type="PANTHER" id="PTHR28520">
    <property type="entry name" value="MITOTIC-SPINDLE ORGANIZING PROTEIN 1"/>
    <property type="match status" value="1"/>
</dbReference>
<organism evidence="6">
    <name type="scientific">Drosophila melanogaster</name>
    <name type="common">Fruit fly</name>
    <dbReference type="NCBI Taxonomy" id="7227"/>
    <lineage>
        <taxon>Eukaryota</taxon>
        <taxon>Metazoa</taxon>
        <taxon>Ecdysozoa</taxon>
        <taxon>Arthropoda</taxon>
        <taxon>Hexapoda</taxon>
        <taxon>Insecta</taxon>
        <taxon>Pterygota</taxon>
        <taxon>Neoptera</taxon>
        <taxon>Endopterygota</taxon>
        <taxon>Diptera</taxon>
        <taxon>Brachycera</taxon>
        <taxon>Muscomorpha</taxon>
        <taxon>Ephydroidea</taxon>
        <taxon>Drosophilidae</taxon>
        <taxon>Drosophila</taxon>
        <taxon>Sophophora</taxon>
    </lineage>
</organism>
<dbReference type="Pfam" id="PF12554">
    <property type="entry name" value="MOZART1"/>
    <property type="match status" value="1"/>
</dbReference>
<dbReference type="OrthoDB" id="48571at2759"/>
<proteinExistence type="evidence at transcript level"/>
<evidence type="ECO:0000256" key="4">
    <source>
        <dbReference type="ARBA" id="ARBA00023212"/>
    </source>
</evidence>
<feature type="region of interest" description="Disordered" evidence="5">
    <location>
        <begin position="83"/>
        <end position="105"/>
    </location>
</feature>
<dbReference type="PANTHER" id="PTHR28520:SF2">
    <property type="entry name" value="MITOTIC-SPINDLE ORGANIZING PROTEIN 1"/>
    <property type="match status" value="1"/>
</dbReference>
<evidence type="ECO:0000256" key="3">
    <source>
        <dbReference type="ARBA" id="ARBA00022490"/>
    </source>
</evidence>
<dbReference type="GO" id="GO:0033566">
    <property type="term" value="P:gamma-tubulin complex localization"/>
    <property type="evidence" value="ECO:0007669"/>
    <property type="project" value="InterPro"/>
</dbReference>
<evidence type="ECO:0000313" key="6">
    <source>
        <dbReference type="EMBL" id="AEB33526.1"/>
    </source>
</evidence>
<dbReference type="VEuPathDB" id="VectorBase:FBgn0261858"/>
<keyword evidence="3" id="KW-0963">Cytoplasm</keyword>
<dbReference type="InterPro" id="IPR022214">
    <property type="entry name" value="MZT1"/>
</dbReference>
<feature type="non-terminal residue" evidence="6">
    <location>
        <position position="1"/>
    </location>
</feature>
<dbReference type="ExpressionAtlas" id="F3YD79">
    <property type="expression patterns" value="baseline and differential"/>
</dbReference>
<accession>F3YD79</accession>
<evidence type="ECO:0000256" key="5">
    <source>
        <dbReference type="SAM" id="MobiDB-lite"/>
    </source>
</evidence>
<dbReference type="HOGENOM" id="CLU_160285_0_1_1"/>
<dbReference type="AlphaFoldDB" id="F3YD79"/>
<protein>
    <submittedName>
        <fullName evidence="6">MIP29218p</fullName>
    </submittedName>
</protein>
<comment type="similarity">
    <text evidence="2">Belongs to the MOZART1 family.</text>
</comment>
<evidence type="ECO:0000256" key="2">
    <source>
        <dbReference type="ARBA" id="ARBA00011015"/>
    </source>
</evidence>
<dbReference type="Bgee" id="FBgn0261858">
    <property type="expression patterns" value="Expressed in mid-late elongation-stage spermatid (Drosophila) in testis and 19 other cell types or tissues"/>
</dbReference>
<feature type="compositionally biased region" description="Acidic residues" evidence="5">
    <location>
        <begin position="83"/>
        <end position="95"/>
    </location>
</feature>
<evidence type="ECO:0000256" key="1">
    <source>
        <dbReference type="ARBA" id="ARBA00004267"/>
    </source>
</evidence>